<evidence type="ECO:0000313" key="7">
    <source>
        <dbReference type="Proteomes" id="UP000255193"/>
    </source>
</evidence>
<dbReference type="PANTHER" id="PTHR43420">
    <property type="entry name" value="ACETYLTRANSFERASE"/>
    <property type="match status" value="1"/>
</dbReference>
<dbReference type="InterPro" id="IPR000182">
    <property type="entry name" value="GNAT_dom"/>
</dbReference>
<protein>
    <submittedName>
        <fullName evidence="6">Ribosomal-protein-alanine N-acetyltransferase</fullName>
    </submittedName>
</protein>
<organism evidence="6 7">
    <name type="scientific">Faucicola atlantae</name>
    <dbReference type="NCBI Taxonomy" id="34059"/>
    <lineage>
        <taxon>Bacteria</taxon>
        <taxon>Pseudomonadati</taxon>
        <taxon>Pseudomonadota</taxon>
        <taxon>Gammaproteobacteria</taxon>
        <taxon>Moraxellales</taxon>
        <taxon>Moraxellaceae</taxon>
        <taxon>Faucicola</taxon>
    </lineage>
</organism>
<dbReference type="GO" id="GO:0008080">
    <property type="term" value="F:N-acetyltransferase activity"/>
    <property type="evidence" value="ECO:0007669"/>
    <property type="project" value="InterPro"/>
</dbReference>
<name>A0A378Q227_9GAMM</name>
<dbReference type="EMBL" id="UGQA01000001">
    <property type="protein sequence ID" value="STY94576.1"/>
    <property type="molecule type" value="Genomic_DNA"/>
</dbReference>
<dbReference type="InterPro" id="IPR016181">
    <property type="entry name" value="Acyl_CoA_acyltransferase"/>
</dbReference>
<comment type="similarity">
    <text evidence="1">Belongs to the acetyltransferase family. RimI subfamily.</text>
</comment>
<feature type="domain" description="N-acetyltransferase" evidence="5">
    <location>
        <begin position="20"/>
        <end position="168"/>
    </location>
</feature>
<keyword evidence="3 6" id="KW-0808">Transferase</keyword>
<gene>
    <name evidence="6" type="ORF">NCTC11091_00345</name>
</gene>
<dbReference type="RefSeq" id="WP_079351944.1">
    <property type="nucleotide sequence ID" value="NZ_MXAO01000001.1"/>
</dbReference>
<sequence length="171" mass="19271">MQNAVGQVSDLIWLNNQTTQNNRTASANHIHQIAHLERVLFDDAWTALSIEHWLSFTGHLAAVRLSLDGQLIGYALISQVFDSADLLRVGIAPDYQRQGIAQQLLTTVTAQLKQQSVERLLLEVREDNTAARALYGKLGFQQIHIRKNYYKNTDGSRCDALILQLDLTTCR</sequence>
<dbReference type="AlphaFoldDB" id="A0A378Q227"/>
<keyword evidence="4" id="KW-0012">Acyltransferase</keyword>
<dbReference type="Proteomes" id="UP000255193">
    <property type="component" value="Unassembled WGS sequence"/>
</dbReference>
<dbReference type="Pfam" id="PF00583">
    <property type="entry name" value="Acetyltransf_1"/>
    <property type="match status" value="1"/>
</dbReference>
<proteinExistence type="inferred from homology"/>
<evidence type="ECO:0000256" key="3">
    <source>
        <dbReference type="ARBA" id="ARBA00022679"/>
    </source>
</evidence>
<keyword evidence="2" id="KW-0963">Cytoplasm</keyword>
<dbReference type="CDD" id="cd04301">
    <property type="entry name" value="NAT_SF"/>
    <property type="match status" value="1"/>
</dbReference>
<evidence type="ECO:0000259" key="5">
    <source>
        <dbReference type="PROSITE" id="PS51186"/>
    </source>
</evidence>
<dbReference type="InterPro" id="IPR006464">
    <property type="entry name" value="AcTrfase_RimI/Ard1"/>
</dbReference>
<dbReference type="Gene3D" id="3.40.630.30">
    <property type="match status" value="1"/>
</dbReference>
<dbReference type="PANTHER" id="PTHR43420:SF12">
    <property type="entry name" value="N-ACETYLTRANSFERASE DOMAIN-CONTAINING PROTEIN"/>
    <property type="match status" value="1"/>
</dbReference>
<evidence type="ECO:0000256" key="2">
    <source>
        <dbReference type="ARBA" id="ARBA00022490"/>
    </source>
</evidence>
<accession>A0A378Q227</accession>
<evidence type="ECO:0000256" key="1">
    <source>
        <dbReference type="ARBA" id="ARBA00005395"/>
    </source>
</evidence>
<dbReference type="InterPro" id="IPR050680">
    <property type="entry name" value="YpeA/RimI_acetyltransf"/>
</dbReference>
<dbReference type="PROSITE" id="PS51186">
    <property type="entry name" value="GNAT"/>
    <property type="match status" value="1"/>
</dbReference>
<evidence type="ECO:0000313" key="6">
    <source>
        <dbReference type="EMBL" id="STY94576.1"/>
    </source>
</evidence>
<reference evidence="6 7" key="1">
    <citation type="submission" date="2018-06" db="EMBL/GenBank/DDBJ databases">
        <authorList>
            <consortium name="Pathogen Informatics"/>
            <person name="Doyle S."/>
        </authorList>
    </citation>
    <scope>NUCLEOTIDE SEQUENCE [LARGE SCALE GENOMIC DNA]</scope>
    <source>
        <strain evidence="6 7">NCTC11091</strain>
    </source>
</reference>
<evidence type="ECO:0000256" key="4">
    <source>
        <dbReference type="ARBA" id="ARBA00023315"/>
    </source>
</evidence>
<dbReference type="NCBIfam" id="TIGR01575">
    <property type="entry name" value="rimI"/>
    <property type="match status" value="1"/>
</dbReference>
<dbReference type="SUPFAM" id="SSF55729">
    <property type="entry name" value="Acyl-CoA N-acyltransferases (Nat)"/>
    <property type="match status" value="1"/>
</dbReference>